<feature type="transmembrane region" description="Helical" evidence="1">
    <location>
        <begin position="28"/>
        <end position="50"/>
    </location>
</feature>
<comment type="caution">
    <text evidence="2">The sequence shown here is derived from an EMBL/GenBank/DDBJ whole genome shotgun (WGS) entry which is preliminary data.</text>
</comment>
<sequence>MFFTTERGRLLIFTAAFWPAPLPWITEFLTVIATCFGALLGLLAMMLVVLETLFVIRQLSSVAAPALAKKLVVSQSGLDFGSN</sequence>
<gene>
    <name evidence="2" type="ORF">C448_12466</name>
</gene>
<keyword evidence="1" id="KW-0812">Transmembrane</keyword>
<dbReference type="AlphaFoldDB" id="M0M5S2"/>
<dbReference type="STRING" id="931277.C448_12466"/>
<keyword evidence="3" id="KW-1185">Reference proteome</keyword>
<organism evidence="2 3">
    <name type="scientific">Halococcus morrhuae DSM 1307</name>
    <dbReference type="NCBI Taxonomy" id="931277"/>
    <lineage>
        <taxon>Archaea</taxon>
        <taxon>Methanobacteriati</taxon>
        <taxon>Methanobacteriota</taxon>
        <taxon>Stenosarchaea group</taxon>
        <taxon>Halobacteria</taxon>
        <taxon>Halobacteriales</taxon>
        <taxon>Halococcaceae</taxon>
        <taxon>Halococcus</taxon>
    </lineage>
</organism>
<evidence type="ECO:0000313" key="2">
    <source>
        <dbReference type="EMBL" id="EMA41031.1"/>
    </source>
</evidence>
<protein>
    <submittedName>
        <fullName evidence="2">Uncharacterized protein</fullName>
    </submittedName>
</protein>
<accession>M0M5S2</accession>
<dbReference type="Proteomes" id="UP000011568">
    <property type="component" value="Unassembled WGS sequence"/>
</dbReference>
<dbReference type="EMBL" id="AOMC01000145">
    <property type="protein sequence ID" value="EMA41031.1"/>
    <property type="molecule type" value="Genomic_DNA"/>
</dbReference>
<reference evidence="2 3" key="1">
    <citation type="journal article" date="2014" name="PLoS Genet.">
        <title>Phylogenetically driven sequencing of extremely halophilic archaea reveals strategies for static and dynamic osmo-response.</title>
        <authorList>
            <person name="Becker E.A."/>
            <person name="Seitzer P.M."/>
            <person name="Tritt A."/>
            <person name="Larsen D."/>
            <person name="Krusor M."/>
            <person name="Yao A.I."/>
            <person name="Wu D."/>
            <person name="Madern D."/>
            <person name="Eisen J.A."/>
            <person name="Darling A.E."/>
            <person name="Facciotti M.T."/>
        </authorList>
    </citation>
    <scope>NUCLEOTIDE SEQUENCE [LARGE SCALE GENOMIC DNA]</scope>
    <source>
        <strain evidence="2 3">DSM 1307</strain>
    </source>
</reference>
<proteinExistence type="predicted"/>
<evidence type="ECO:0000256" key="1">
    <source>
        <dbReference type="SAM" id="Phobius"/>
    </source>
</evidence>
<keyword evidence="1" id="KW-0472">Membrane</keyword>
<keyword evidence="1" id="KW-1133">Transmembrane helix</keyword>
<evidence type="ECO:0000313" key="3">
    <source>
        <dbReference type="Proteomes" id="UP000011568"/>
    </source>
</evidence>
<name>M0M5S2_HALMO</name>